<comment type="caution">
    <text evidence="2">The sequence shown here is derived from an EMBL/GenBank/DDBJ whole genome shotgun (WGS) entry which is preliminary data.</text>
</comment>
<comment type="similarity">
    <text evidence="1">Belongs to the class-IV pyridoxal-phosphate-dependent aminotransferase family.</text>
</comment>
<dbReference type="GO" id="GO:0046394">
    <property type="term" value="P:carboxylic acid biosynthetic process"/>
    <property type="evidence" value="ECO:0007669"/>
    <property type="project" value="UniProtKB-ARBA"/>
</dbReference>
<accession>A0A4R8XVS5</accession>
<dbReference type="Proteomes" id="UP000298433">
    <property type="component" value="Unassembled WGS sequence"/>
</dbReference>
<dbReference type="InterPro" id="IPR043131">
    <property type="entry name" value="BCAT-like_N"/>
</dbReference>
<dbReference type="PANTHER" id="PTHR42743:SF11">
    <property type="entry name" value="AMINODEOXYCHORISMATE LYASE"/>
    <property type="match status" value="1"/>
</dbReference>
<dbReference type="Gene3D" id="3.30.470.10">
    <property type="match status" value="1"/>
</dbReference>
<dbReference type="OrthoDB" id="3199344at2"/>
<gene>
    <name evidence="2" type="ORF">E3T23_04045</name>
</gene>
<keyword evidence="3" id="KW-1185">Reference proteome</keyword>
<dbReference type="InterPro" id="IPR036038">
    <property type="entry name" value="Aminotransferase-like"/>
</dbReference>
<dbReference type="InterPro" id="IPR050571">
    <property type="entry name" value="Class-IV_PLP-Dep_Aminotrnsfr"/>
</dbReference>
<evidence type="ECO:0000256" key="1">
    <source>
        <dbReference type="ARBA" id="ARBA00009320"/>
    </source>
</evidence>
<evidence type="ECO:0000313" key="3">
    <source>
        <dbReference type="Proteomes" id="UP000298433"/>
    </source>
</evidence>
<dbReference type="GO" id="GO:0005829">
    <property type="term" value="C:cytosol"/>
    <property type="evidence" value="ECO:0007669"/>
    <property type="project" value="TreeGrafter"/>
</dbReference>
<dbReference type="GO" id="GO:0016829">
    <property type="term" value="F:lyase activity"/>
    <property type="evidence" value="ECO:0007669"/>
    <property type="project" value="UniProtKB-KW"/>
</dbReference>
<dbReference type="AlphaFoldDB" id="A0A4R8XVS5"/>
<sequence length="300" mass="32107">MTVRPRTLPFTLLIDPVPADSPQTAFGGTFHEVDPGAPALRVGELSAQRGDGVFETLGVIGGRPQAVGPHLARLGTSAAICELPEPNTTQWQAAIAHVVDRVPDEGEIVLKLVYSRGVESGPAPTAWLHATAAPDFGPVREGGIRAVTLDRGYPHGVADQAPWLLMGAKTLSYAVNMAALREARRRGADDAIFLTHDDFVLEGPTSTVMLRTGGVYVSPVPSRAILHGTTQQSAFEHLRAAGEHTEYRDVRVDELRAADAVWLLSSLRMAVSVTELDGRPLPVDLERTRALNAALLARTT</sequence>
<dbReference type="SUPFAM" id="SSF56752">
    <property type="entry name" value="D-aminoacid aminotransferase-like PLP-dependent enzymes"/>
    <property type="match status" value="1"/>
</dbReference>
<dbReference type="PANTHER" id="PTHR42743">
    <property type="entry name" value="AMINO-ACID AMINOTRANSFERASE"/>
    <property type="match status" value="1"/>
</dbReference>
<protein>
    <submittedName>
        <fullName evidence="2">Aminodeoxychorismate lyase</fullName>
    </submittedName>
</protein>
<dbReference type="RefSeq" id="WP_134369129.1">
    <property type="nucleotide sequence ID" value="NZ_SOGN01000024.1"/>
</dbReference>
<dbReference type="InterPro" id="IPR043132">
    <property type="entry name" value="BCAT-like_C"/>
</dbReference>
<dbReference type="InterPro" id="IPR001544">
    <property type="entry name" value="Aminotrans_IV"/>
</dbReference>
<reference evidence="2 3" key="1">
    <citation type="submission" date="2019-03" db="EMBL/GenBank/DDBJ databases">
        <title>Genomics of glacier-inhabiting Cryobacterium strains.</title>
        <authorList>
            <person name="Liu Q."/>
            <person name="Xin Y.-H."/>
        </authorList>
    </citation>
    <scope>NUCLEOTIDE SEQUENCE [LARGE SCALE GENOMIC DNA]</scope>
    <source>
        <strain evidence="2 3">TMT2-48-2</strain>
    </source>
</reference>
<dbReference type="Gene3D" id="3.20.10.10">
    <property type="entry name" value="D-amino Acid Aminotransferase, subunit A, domain 2"/>
    <property type="match status" value="1"/>
</dbReference>
<keyword evidence="2" id="KW-0456">Lyase</keyword>
<name>A0A4R8XVS5_9MICO</name>
<dbReference type="EMBL" id="SOGN01000024">
    <property type="protein sequence ID" value="TFC82613.1"/>
    <property type="molecule type" value="Genomic_DNA"/>
</dbReference>
<evidence type="ECO:0000313" key="2">
    <source>
        <dbReference type="EMBL" id="TFC82613.1"/>
    </source>
</evidence>
<organism evidence="2 3">
    <name type="scientific">Cryobacterium cheniae</name>
    <dbReference type="NCBI Taxonomy" id="1259262"/>
    <lineage>
        <taxon>Bacteria</taxon>
        <taxon>Bacillati</taxon>
        <taxon>Actinomycetota</taxon>
        <taxon>Actinomycetes</taxon>
        <taxon>Micrococcales</taxon>
        <taxon>Microbacteriaceae</taxon>
        <taxon>Cryobacterium</taxon>
    </lineage>
</organism>
<dbReference type="Pfam" id="PF01063">
    <property type="entry name" value="Aminotran_4"/>
    <property type="match status" value="1"/>
</dbReference>
<proteinExistence type="inferred from homology"/>